<protein>
    <recommendedName>
        <fullName evidence="3">DUF4283 domain-containing protein</fullName>
    </recommendedName>
</protein>
<sequence>MPTYKRVVSVDRKNFEVVWKRGNANRGCAEVTEKWKGRSFKACCSVEGGKWLGGLLLRLGEGVYFKRLPRFVNGGETIRATVKSNRNGWYIQLLFFEEGAKGGPSVICVPQGSYSNHWRIVGEMFNNLFVANMIGADLSLPVSVTTLANSSVHCKPPPVVCPVVEVVEEPPVIISAWPKQYMSWNSKKATVDILSKGASFGAAWWASVVVCSASVAFNCWEKVERCIQNKFGVKKIEQLSEQVGLVFLNSEDDAARLAFMPHLVVGAVDFTFTRWKPECGSLLQSFEREWNLNLMGFPLHLKTEDIVRTVAGVLGEVKMVDEKSIEKKSSKVEVIIQRKNIFDLPRCISLVENGIVFPIMVCLESPVSIWEEGGFCTFSGYSIEGGGDVSQVGTRVGEEVDPEEHSIALNYGDKMGRDDVAVVESEPGIVRGEIQMLNTVRSEELVDKVGQKKLLDGGVEVEREKESPISVGRASENEVGLGKVDDNGLFLVERVVFGEELCGPT</sequence>
<comment type="caution">
    <text evidence="1">The sequence shown here is derived from an EMBL/GenBank/DDBJ whole genome shotgun (WGS) entry which is preliminary data.</text>
</comment>
<evidence type="ECO:0000313" key="1">
    <source>
        <dbReference type="EMBL" id="KAF5201982.1"/>
    </source>
</evidence>
<proteinExistence type="predicted"/>
<name>A0A7J6X0Q2_THATH</name>
<accession>A0A7J6X0Q2</accession>
<keyword evidence="2" id="KW-1185">Reference proteome</keyword>
<dbReference type="AlphaFoldDB" id="A0A7J6X0Q2"/>
<evidence type="ECO:0000313" key="2">
    <source>
        <dbReference type="Proteomes" id="UP000554482"/>
    </source>
</evidence>
<evidence type="ECO:0008006" key="3">
    <source>
        <dbReference type="Google" id="ProtNLM"/>
    </source>
</evidence>
<organism evidence="1 2">
    <name type="scientific">Thalictrum thalictroides</name>
    <name type="common">Rue-anemone</name>
    <name type="synonym">Anemone thalictroides</name>
    <dbReference type="NCBI Taxonomy" id="46969"/>
    <lineage>
        <taxon>Eukaryota</taxon>
        <taxon>Viridiplantae</taxon>
        <taxon>Streptophyta</taxon>
        <taxon>Embryophyta</taxon>
        <taxon>Tracheophyta</taxon>
        <taxon>Spermatophyta</taxon>
        <taxon>Magnoliopsida</taxon>
        <taxon>Ranunculales</taxon>
        <taxon>Ranunculaceae</taxon>
        <taxon>Thalictroideae</taxon>
        <taxon>Thalictrum</taxon>
    </lineage>
</organism>
<dbReference type="EMBL" id="JABWDY010008734">
    <property type="protein sequence ID" value="KAF5201982.1"/>
    <property type="molecule type" value="Genomic_DNA"/>
</dbReference>
<dbReference type="OrthoDB" id="1749329at2759"/>
<gene>
    <name evidence="1" type="ORF">FRX31_008426</name>
</gene>
<reference evidence="1 2" key="1">
    <citation type="submission" date="2020-06" db="EMBL/GenBank/DDBJ databases">
        <title>Transcriptomic and genomic resources for Thalictrum thalictroides and T. hernandezii: Facilitating candidate gene discovery in an emerging model plant lineage.</title>
        <authorList>
            <person name="Arias T."/>
            <person name="Riano-Pachon D.M."/>
            <person name="Di Stilio V.S."/>
        </authorList>
    </citation>
    <scope>NUCLEOTIDE SEQUENCE [LARGE SCALE GENOMIC DNA]</scope>
    <source>
        <strain evidence="2">cv. WT478/WT964</strain>
        <tissue evidence="1">Leaves</tissue>
    </source>
</reference>
<dbReference type="Proteomes" id="UP000554482">
    <property type="component" value="Unassembled WGS sequence"/>
</dbReference>